<dbReference type="PANTHER" id="PTHR35800:SF1">
    <property type="entry name" value="RNA-BINDING PROTEIN KHPB"/>
    <property type="match status" value="1"/>
</dbReference>
<proteinExistence type="predicted"/>
<dbReference type="CDD" id="cd02644">
    <property type="entry name" value="R3H_jag"/>
    <property type="match status" value="1"/>
</dbReference>
<dbReference type="InterPro" id="IPR034079">
    <property type="entry name" value="R3H_KhpB"/>
</dbReference>
<dbReference type="InterPro" id="IPR001374">
    <property type="entry name" value="R3H_dom"/>
</dbReference>
<evidence type="ECO:0000313" key="3">
    <source>
        <dbReference type="EMBL" id="PJE59801.1"/>
    </source>
</evidence>
<evidence type="ECO:0000256" key="1">
    <source>
        <dbReference type="SAM" id="MobiDB-lite"/>
    </source>
</evidence>
<dbReference type="InterPro" id="IPR036867">
    <property type="entry name" value="R3H_dom_sf"/>
</dbReference>
<dbReference type="PANTHER" id="PTHR35800">
    <property type="entry name" value="PROTEIN JAG"/>
    <property type="match status" value="1"/>
</dbReference>
<organism evidence="3 4">
    <name type="scientific">Candidatus Portnoybacteria bacterium CG10_big_fil_rev_8_21_14_0_10_44_7</name>
    <dbReference type="NCBI Taxonomy" id="1974816"/>
    <lineage>
        <taxon>Bacteria</taxon>
        <taxon>Candidatus Portnoyibacteriota</taxon>
    </lineage>
</organism>
<comment type="caution">
    <text evidence="3">The sequence shown here is derived from an EMBL/GenBank/DDBJ whole genome shotgun (WGS) entry which is preliminary data.</text>
</comment>
<name>A0A2M8KIR2_9BACT</name>
<feature type="compositionally biased region" description="Basic and acidic residues" evidence="1">
    <location>
        <begin position="137"/>
        <end position="151"/>
    </location>
</feature>
<dbReference type="PROSITE" id="PS51061">
    <property type="entry name" value="R3H"/>
    <property type="match status" value="1"/>
</dbReference>
<feature type="region of interest" description="Disordered" evidence="1">
    <location>
        <begin position="126"/>
        <end position="151"/>
    </location>
</feature>
<protein>
    <recommendedName>
        <fullName evidence="2">R3H domain-containing protein</fullName>
    </recommendedName>
</protein>
<dbReference type="InterPro" id="IPR015946">
    <property type="entry name" value="KH_dom-like_a/b"/>
</dbReference>
<dbReference type="Gene3D" id="3.30.300.20">
    <property type="match status" value="1"/>
</dbReference>
<dbReference type="SMART" id="SM00393">
    <property type="entry name" value="R3H"/>
    <property type="match status" value="1"/>
</dbReference>
<dbReference type="EMBL" id="PFEA01000031">
    <property type="protein sequence ID" value="PJE59801.1"/>
    <property type="molecule type" value="Genomic_DNA"/>
</dbReference>
<reference evidence="4" key="1">
    <citation type="submission" date="2017-09" db="EMBL/GenBank/DDBJ databases">
        <title>Depth-based differentiation of microbial function through sediment-hosted aquifers and enrichment of novel symbionts in the deep terrestrial subsurface.</title>
        <authorList>
            <person name="Probst A.J."/>
            <person name="Ladd B."/>
            <person name="Jarett J.K."/>
            <person name="Geller-Mcgrath D.E."/>
            <person name="Sieber C.M.K."/>
            <person name="Emerson J.B."/>
            <person name="Anantharaman K."/>
            <person name="Thomas B.C."/>
            <person name="Malmstrom R."/>
            <person name="Stieglmeier M."/>
            <person name="Klingl A."/>
            <person name="Woyke T."/>
            <person name="Ryan C.M."/>
            <person name="Banfield J.F."/>
        </authorList>
    </citation>
    <scope>NUCLEOTIDE SEQUENCE [LARGE SCALE GENOMIC DNA]</scope>
</reference>
<dbReference type="SUPFAM" id="SSF82708">
    <property type="entry name" value="R3H domain"/>
    <property type="match status" value="1"/>
</dbReference>
<feature type="compositionally biased region" description="Acidic residues" evidence="1">
    <location>
        <begin position="127"/>
        <end position="136"/>
    </location>
</feature>
<feature type="domain" description="R3H" evidence="2">
    <location>
        <begin position="82"/>
        <end position="148"/>
    </location>
</feature>
<dbReference type="AlphaFoldDB" id="A0A2M8KIR2"/>
<gene>
    <name evidence="3" type="ORF">COU85_01690</name>
</gene>
<dbReference type="Pfam" id="PF01424">
    <property type="entry name" value="R3H"/>
    <property type="match status" value="1"/>
</dbReference>
<evidence type="ECO:0000313" key="4">
    <source>
        <dbReference type="Proteomes" id="UP000231086"/>
    </source>
</evidence>
<sequence length="151" mass="16922">MERAQIKQTIEEVLNKAGFVGDATIDAQGDVWRVAIKTPEASHLIGQGGQNLLAWQQIFQQLLIKKLGGRAKLVLDINDYRKNKEAAIIFQAQEAAKRAKMEKRVVALPPMNAYERRLVHTQLATDAEVETNSEGEGEQRKVLIKPKSEFS</sequence>
<dbReference type="GO" id="GO:0003723">
    <property type="term" value="F:RNA binding"/>
    <property type="evidence" value="ECO:0007669"/>
    <property type="project" value="InterPro"/>
</dbReference>
<evidence type="ECO:0000259" key="2">
    <source>
        <dbReference type="PROSITE" id="PS51061"/>
    </source>
</evidence>
<accession>A0A2M8KIR2</accession>
<dbReference type="Proteomes" id="UP000231086">
    <property type="component" value="Unassembled WGS sequence"/>
</dbReference>
<dbReference type="Gene3D" id="3.30.1370.50">
    <property type="entry name" value="R3H-like domain"/>
    <property type="match status" value="1"/>
</dbReference>
<dbReference type="InterPro" id="IPR039247">
    <property type="entry name" value="KhpB"/>
</dbReference>